<name>A0A1A8WIT9_PLAMA</name>
<feature type="transmembrane region" description="Helical" evidence="1">
    <location>
        <begin position="231"/>
        <end position="252"/>
    </location>
</feature>
<dbReference type="VEuPathDB" id="PlasmoDB:PmUG01_05043100"/>
<evidence type="ECO:0000313" key="3">
    <source>
        <dbReference type="Proteomes" id="UP000078597"/>
    </source>
</evidence>
<organism evidence="2 3">
    <name type="scientific">Plasmodium malariae</name>
    <dbReference type="NCBI Taxonomy" id="5858"/>
    <lineage>
        <taxon>Eukaryota</taxon>
        <taxon>Sar</taxon>
        <taxon>Alveolata</taxon>
        <taxon>Apicomplexa</taxon>
        <taxon>Aconoidasida</taxon>
        <taxon>Haemosporida</taxon>
        <taxon>Plasmodiidae</taxon>
        <taxon>Plasmodium</taxon>
        <taxon>Plasmodium (Plasmodium)</taxon>
    </lineage>
</organism>
<keyword evidence="1" id="KW-0472">Membrane</keyword>
<dbReference type="Proteomes" id="UP000078597">
    <property type="component" value="Unassembled WGS sequence"/>
</dbReference>
<evidence type="ECO:0008006" key="4">
    <source>
        <dbReference type="Google" id="ProtNLM"/>
    </source>
</evidence>
<keyword evidence="1" id="KW-0812">Transmembrane</keyword>
<keyword evidence="1" id="KW-1133">Transmembrane helix</keyword>
<dbReference type="EMBL" id="FLQW01001991">
    <property type="protein sequence ID" value="SBS92054.1"/>
    <property type="molecule type" value="Genomic_DNA"/>
</dbReference>
<gene>
    <name evidence="2" type="ORF">PMALA_035090</name>
</gene>
<sequence>RTLKKYLDESCNHGKTICTRTYRLLVKYKQEKDSSTLGLKEQIPINGNHEKEDISKNENDDSRKKKQLNIFPSKIESGHIVAMRNKSRTFETKKYTHLEKKIFKELDYTDFLKKNNTISDKIYKKIVCRKYGLRVVLPLLIFLFLLIIFIVDVSFGFAGKHSLLHELGLNKGYLNSLTKEEPWSSILVGLNKFGLFLKHTTTDTVGAEICAWCDKTTEVTNYCVLGHFFRILIHFVPFIILSITIISGIIYYHKKVKKYEKIKFRKI</sequence>
<evidence type="ECO:0000313" key="2">
    <source>
        <dbReference type="EMBL" id="SBS92054.1"/>
    </source>
</evidence>
<proteinExistence type="predicted"/>
<dbReference type="AlphaFoldDB" id="A0A1A8WIT9"/>
<dbReference type="InterPro" id="IPR022139">
    <property type="entry name" value="Fam-L/Fam-M-like_plasmodium"/>
</dbReference>
<evidence type="ECO:0000256" key="1">
    <source>
        <dbReference type="SAM" id="Phobius"/>
    </source>
</evidence>
<reference evidence="3" key="1">
    <citation type="submission" date="2016-05" db="EMBL/GenBank/DDBJ databases">
        <authorList>
            <person name="Naeem Raeece"/>
        </authorList>
    </citation>
    <scope>NUCLEOTIDE SEQUENCE [LARGE SCALE GENOMIC DNA]</scope>
</reference>
<feature type="non-terminal residue" evidence="2">
    <location>
        <position position="1"/>
    </location>
</feature>
<feature type="transmembrane region" description="Helical" evidence="1">
    <location>
        <begin position="131"/>
        <end position="151"/>
    </location>
</feature>
<dbReference type="Pfam" id="PF12420">
    <property type="entry name" value="DUF3671"/>
    <property type="match status" value="1"/>
</dbReference>
<protein>
    <recommendedName>
        <fullName evidence="4">Fam-l protein</fullName>
    </recommendedName>
</protein>
<accession>A0A1A8WIT9</accession>